<dbReference type="EMBL" id="KZ805450">
    <property type="protein sequence ID" value="PVH96942.1"/>
    <property type="molecule type" value="Genomic_DNA"/>
</dbReference>
<feature type="compositionally biased region" description="Basic residues" evidence="1">
    <location>
        <begin position="540"/>
        <end position="550"/>
    </location>
</feature>
<proteinExistence type="predicted"/>
<protein>
    <submittedName>
        <fullName evidence="2">Uncharacterized protein</fullName>
    </submittedName>
</protein>
<name>A0A2V1DFQ8_9PLEO</name>
<accession>A0A2V1DFQ8</accession>
<feature type="compositionally biased region" description="Basic and acidic residues" evidence="1">
    <location>
        <begin position="101"/>
        <end position="117"/>
    </location>
</feature>
<gene>
    <name evidence="2" type="ORF">DM02DRAFT_658742</name>
</gene>
<evidence type="ECO:0000313" key="3">
    <source>
        <dbReference type="Proteomes" id="UP000244855"/>
    </source>
</evidence>
<feature type="region of interest" description="Disordered" evidence="1">
    <location>
        <begin position="101"/>
        <end position="133"/>
    </location>
</feature>
<feature type="region of interest" description="Disordered" evidence="1">
    <location>
        <begin position="447"/>
        <end position="480"/>
    </location>
</feature>
<sequence length="591" mass="66837">MTKDEKQSLFNSLGAVSEVNNTSSKSTANFDPTIHRTTSADQEHFAHRYQRRGPFISAALKRLMERRESSSRNDPESIARIADERRLPWEQDEKLHGRLDHVPRKQDPSTEKAELWNHENAVSDGKDKGKGKQLDSDVMELDAANYPSRQTPAMGGDTLYYVSEVPMPPPEELHKRILESPMLTLPVTERTELGQGKLLAEKLASLSFDLPFEYAMEPWHGRGIQKQPETQSSIISSESGDNDFTLNDTKNDSVHSEEAFISSQDRLPAPFLDSSSYRRQVIMSRIRMALVTCEIIGFTITALEMRLRVDHAVKHRACVKMNNHADRALSLSRELKNDGFIARSYYWLGRAAQAQHYWDDAAKAFKAAIQFDTHGDVQIPGSGLRRHEKLNVHSLLQGVLEQLQVQELRDRKRGVNKHVTVSEGVRPWRWEVEAALRQAGVVVHSMGRSVDSETPDSLRSSTPDSVTSIVRPSSSSSTMEAARDIQKLDNLFRLTDEEKEYINAPPCWIDDGEKIFTPQSVPTPILKGSRRAPPKPIRTVVRRSTKRAKVKNGGGSSRRRPTNLAKELEEFEMDEEESEDDTKTPVSLQRL</sequence>
<feature type="compositionally biased region" description="Low complexity" evidence="1">
    <location>
        <begin position="465"/>
        <end position="478"/>
    </location>
</feature>
<keyword evidence="3" id="KW-1185">Reference proteome</keyword>
<feature type="region of interest" description="Disordered" evidence="1">
    <location>
        <begin position="540"/>
        <end position="591"/>
    </location>
</feature>
<feature type="compositionally biased region" description="Polar residues" evidence="1">
    <location>
        <begin position="227"/>
        <end position="248"/>
    </location>
</feature>
<evidence type="ECO:0000313" key="2">
    <source>
        <dbReference type="EMBL" id="PVH96942.1"/>
    </source>
</evidence>
<dbReference type="Proteomes" id="UP000244855">
    <property type="component" value="Unassembled WGS sequence"/>
</dbReference>
<organism evidence="2 3">
    <name type="scientific">Periconia macrospinosa</name>
    <dbReference type="NCBI Taxonomy" id="97972"/>
    <lineage>
        <taxon>Eukaryota</taxon>
        <taxon>Fungi</taxon>
        <taxon>Dikarya</taxon>
        <taxon>Ascomycota</taxon>
        <taxon>Pezizomycotina</taxon>
        <taxon>Dothideomycetes</taxon>
        <taxon>Pleosporomycetidae</taxon>
        <taxon>Pleosporales</taxon>
        <taxon>Massarineae</taxon>
        <taxon>Periconiaceae</taxon>
        <taxon>Periconia</taxon>
    </lineage>
</organism>
<feature type="region of interest" description="Disordered" evidence="1">
    <location>
        <begin position="223"/>
        <end position="249"/>
    </location>
</feature>
<feature type="compositionally biased region" description="Basic and acidic residues" evidence="1">
    <location>
        <begin position="124"/>
        <end position="133"/>
    </location>
</feature>
<feature type="compositionally biased region" description="Polar residues" evidence="1">
    <location>
        <begin position="455"/>
        <end position="464"/>
    </location>
</feature>
<evidence type="ECO:0000256" key="1">
    <source>
        <dbReference type="SAM" id="MobiDB-lite"/>
    </source>
</evidence>
<reference evidence="2 3" key="1">
    <citation type="journal article" date="2018" name="Sci. Rep.">
        <title>Comparative genomics provides insights into the lifestyle and reveals functional heterogeneity of dark septate endophytic fungi.</title>
        <authorList>
            <person name="Knapp D.G."/>
            <person name="Nemeth J.B."/>
            <person name="Barry K."/>
            <person name="Hainaut M."/>
            <person name="Henrissat B."/>
            <person name="Johnson J."/>
            <person name="Kuo A."/>
            <person name="Lim J.H.P."/>
            <person name="Lipzen A."/>
            <person name="Nolan M."/>
            <person name="Ohm R.A."/>
            <person name="Tamas L."/>
            <person name="Grigoriev I.V."/>
            <person name="Spatafora J.W."/>
            <person name="Nagy L.G."/>
            <person name="Kovacs G.M."/>
        </authorList>
    </citation>
    <scope>NUCLEOTIDE SEQUENCE [LARGE SCALE GENOMIC DNA]</scope>
    <source>
        <strain evidence="2 3">DSE2036</strain>
    </source>
</reference>
<feature type="compositionally biased region" description="Acidic residues" evidence="1">
    <location>
        <begin position="569"/>
        <end position="580"/>
    </location>
</feature>
<dbReference type="AlphaFoldDB" id="A0A2V1DFQ8"/>